<dbReference type="SUPFAM" id="SSF50475">
    <property type="entry name" value="FMN-binding split barrel"/>
    <property type="match status" value="1"/>
</dbReference>
<dbReference type="PIRSF" id="PIRSF010372">
    <property type="entry name" value="PaiB"/>
    <property type="match status" value="1"/>
</dbReference>
<accession>A0A1G9QIN2</accession>
<dbReference type="PANTHER" id="PTHR35802:SF1">
    <property type="entry name" value="PROTEASE SYNTHASE AND SPORULATION PROTEIN PAI 2"/>
    <property type="match status" value="1"/>
</dbReference>
<dbReference type="RefSeq" id="WP_091567513.1">
    <property type="nucleotide sequence ID" value="NZ_FNHP01000002.1"/>
</dbReference>
<dbReference type="STRING" id="1527607.SAMN05428957_102347"/>
<proteinExistence type="predicted"/>
<dbReference type="Gene3D" id="2.30.110.10">
    <property type="entry name" value="Electron Transport, Fmn-binding Protein, Chain A"/>
    <property type="match status" value="1"/>
</dbReference>
<sequence>MYLPAAFNEERPDALHALICEHPLGLLCRQGPQGLDADHMPFLLDAGRGPHGTLVAHVARANALWREVPAGGAVDALVVFRGQHGYISPNWYPSKHETHRAVPTWNYEAVHVHGRLSVHDDERHVRGVVARLTRRHEAGEPRPWKMGDAPRDYLDEMLRAIVGIEVRITRIEGKRKLSQNRTAPDREGAIAALAERGCGALARAMRDAGDNPGPG</sequence>
<evidence type="ECO:0000313" key="1">
    <source>
        <dbReference type="EMBL" id="SDM10826.1"/>
    </source>
</evidence>
<organism evidence="1 2">
    <name type="scientific">Oryzisolibacter propanilivorax</name>
    <dbReference type="NCBI Taxonomy" id="1527607"/>
    <lineage>
        <taxon>Bacteria</taxon>
        <taxon>Pseudomonadati</taxon>
        <taxon>Pseudomonadota</taxon>
        <taxon>Betaproteobacteria</taxon>
        <taxon>Burkholderiales</taxon>
        <taxon>Comamonadaceae</taxon>
        <taxon>Oryzisolibacter</taxon>
    </lineage>
</organism>
<dbReference type="Pfam" id="PF04299">
    <property type="entry name" value="FMN_bind_2"/>
    <property type="match status" value="1"/>
</dbReference>
<protein>
    <submittedName>
        <fullName evidence="1">Negative transcriptional regulator, PaiB family</fullName>
    </submittedName>
</protein>
<name>A0A1G9QIN2_9BURK</name>
<dbReference type="Proteomes" id="UP000198552">
    <property type="component" value="Unassembled WGS sequence"/>
</dbReference>
<evidence type="ECO:0000313" key="2">
    <source>
        <dbReference type="Proteomes" id="UP000198552"/>
    </source>
</evidence>
<dbReference type="InterPro" id="IPR012349">
    <property type="entry name" value="Split_barrel_FMN-bd"/>
</dbReference>
<dbReference type="PANTHER" id="PTHR35802">
    <property type="entry name" value="PROTEASE SYNTHASE AND SPORULATION PROTEIN PAI 2"/>
    <property type="match status" value="1"/>
</dbReference>
<gene>
    <name evidence="1" type="ORF">SAMN05428957_102347</name>
</gene>
<dbReference type="AlphaFoldDB" id="A0A1G9QIN2"/>
<dbReference type="InterPro" id="IPR007396">
    <property type="entry name" value="TR_PAI2-type"/>
</dbReference>
<dbReference type="EMBL" id="FNHP01000002">
    <property type="protein sequence ID" value="SDM10826.1"/>
    <property type="molecule type" value="Genomic_DNA"/>
</dbReference>
<keyword evidence="2" id="KW-1185">Reference proteome</keyword>
<dbReference type="OrthoDB" id="9794948at2"/>
<reference evidence="2" key="1">
    <citation type="submission" date="2016-10" db="EMBL/GenBank/DDBJ databases">
        <authorList>
            <person name="Varghese N."/>
            <person name="Submissions S."/>
        </authorList>
    </citation>
    <scope>NUCLEOTIDE SEQUENCE [LARGE SCALE GENOMIC DNA]</scope>
    <source>
        <strain evidence="2">EPL6</strain>
    </source>
</reference>